<feature type="region of interest" description="Disordered" evidence="1">
    <location>
        <begin position="287"/>
        <end position="321"/>
    </location>
</feature>
<feature type="domain" description="Myb-like" evidence="2">
    <location>
        <begin position="177"/>
        <end position="217"/>
    </location>
</feature>
<accession>A0A9P4QTS8</accession>
<proteinExistence type="predicted"/>
<name>A0A9P4QTS8_9PLEO</name>
<evidence type="ECO:0000313" key="3">
    <source>
        <dbReference type="EMBL" id="KAF2733652.1"/>
    </source>
</evidence>
<feature type="compositionally biased region" description="Low complexity" evidence="1">
    <location>
        <begin position="303"/>
        <end position="321"/>
    </location>
</feature>
<dbReference type="InterPro" id="IPR001005">
    <property type="entry name" value="SANT/Myb"/>
</dbReference>
<feature type="compositionally biased region" description="Basic and acidic residues" evidence="1">
    <location>
        <begin position="31"/>
        <end position="49"/>
    </location>
</feature>
<dbReference type="OrthoDB" id="5427780at2759"/>
<dbReference type="Proteomes" id="UP000799444">
    <property type="component" value="Unassembled WGS sequence"/>
</dbReference>
<evidence type="ECO:0000256" key="1">
    <source>
        <dbReference type="SAM" id="MobiDB-lite"/>
    </source>
</evidence>
<dbReference type="AlphaFoldDB" id="A0A9P4QTS8"/>
<gene>
    <name evidence="3" type="ORF">EJ04DRAFT_605175</name>
</gene>
<feature type="compositionally biased region" description="Basic and acidic residues" evidence="1">
    <location>
        <begin position="110"/>
        <end position="119"/>
    </location>
</feature>
<reference evidence="3" key="1">
    <citation type="journal article" date="2020" name="Stud. Mycol.">
        <title>101 Dothideomycetes genomes: a test case for predicting lifestyles and emergence of pathogens.</title>
        <authorList>
            <person name="Haridas S."/>
            <person name="Albert R."/>
            <person name="Binder M."/>
            <person name="Bloem J."/>
            <person name="Labutti K."/>
            <person name="Salamov A."/>
            <person name="Andreopoulos B."/>
            <person name="Baker S."/>
            <person name="Barry K."/>
            <person name="Bills G."/>
            <person name="Bluhm B."/>
            <person name="Cannon C."/>
            <person name="Castanera R."/>
            <person name="Culley D."/>
            <person name="Daum C."/>
            <person name="Ezra D."/>
            <person name="Gonzalez J."/>
            <person name="Henrissat B."/>
            <person name="Kuo A."/>
            <person name="Liang C."/>
            <person name="Lipzen A."/>
            <person name="Lutzoni F."/>
            <person name="Magnuson J."/>
            <person name="Mondo S."/>
            <person name="Nolan M."/>
            <person name="Ohm R."/>
            <person name="Pangilinan J."/>
            <person name="Park H.-J."/>
            <person name="Ramirez L."/>
            <person name="Alfaro M."/>
            <person name="Sun H."/>
            <person name="Tritt A."/>
            <person name="Yoshinaga Y."/>
            <person name="Zwiers L.-H."/>
            <person name="Turgeon B."/>
            <person name="Goodwin S."/>
            <person name="Spatafora J."/>
            <person name="Crous P."/>
            <person name="Grigoriev I."/>
        </authorList>
    </citation>
    <scope>NUCLEOTIDE SEQUENCE</scope>
    <source>
        <strain evidence="3">CBS 125425</strain>
    </source>
</reference>
<feature type="compositionally biased region" description="Low complexity" evidence="1">
    <location>
        <begin position="121"/>
        <end position="138"/>
    </location>
</feature>
<feature type="region of interest" description="Disordered" evidence="1">
    <location>
        <begin position="78"/>
        <end position="185"/>
    </location>
</feature>
<dbReference type="PROSITE" id="PS50090">
    <property type="entry name" value="MYB_LIKE"/>
    <property type="match status" value="1"/>
</dbReference>
<keyword evidence="4" id="KW-1185">Reference proteome</keyword>
<feature type="region of interest" description="Disordered" evidence="1">
    <location>
        <begin position="214"/>
        <end position="252"/>
    </location>
</feature>
<evidence type="ECO:0000259" key="2">
    <source>
        <dbReference type="PROSITE" id="PS50090"/>
    </source>
</evidence>
<protein>
    <recommendedName>
        <fullName evidence="2">Myb-like domain-containing protein</fullName>
    </recommendedName>
</protein>
<organism evidence="3 4">
    <name type="scientific">Polyplosphaeria fusca</name>
    <dbReference type="NCBI Taxonomy" id="682080"/>
    <lineage>
        <taxon>Eukaryota</taxon>
        <taxon>Fungi</taxon>
        <taxon>Dikarya</taxon>
        <taxon>Ascomycota</taxon>
        <taxon>Pezizomycotina</taxon>
        <taxon>Dothideomycetes</taxon>
        <taxon>Pleosporomycetidae</taxon>
        <taxon>Pleosporales</taxon>
        <taxon>Tetraplosphaeriaceae</taxon>
        <taxon>Polyplosphaeria</taxon>
    </lineage>
</organism>
<feature type="region of interest" description="Disordered" evidence="1">
    <location>
        <begin position="31"/>
        <end position="54"/>
    </location>
</feature>
<comment type="caution">
    <text evidence="3">The sequence shown here is derived from an EMBL/GenBank/DDBJ whole genome shotgun (WGS) entry which is preliminary data.</text>
</comment>
<feature type="compositionally biased region" description="Basic and acidic residues" evidence="1">
    <location>
        <begin position="152"/>
        <end position="164"/>
    </location>
</feature>
<feature type="compositionally biased region" description="Pro residues" evidence="1">
    <location>
        <begin position="290"/>
        <end position="302"/>
    </location>
</feature>
<dbReference type="EMBL" id="ML996158">
    <property type="protein sequence ID" value="KAF2733652.1"/>
    <property type="molecule type" value="Genomic_DNA"/>
</dbReference>
<sequence length="411" mass="43119">MTPNPFGMEEGDRMRLSKSYLFGFSKKPFKLEKAAKPTSEDSEESDKPRRVVHSASLILPGSTLEWVASDGRRNSIDKAKARDAEKGLFAADLVKVPGEKTPRRSSSKSAKPDANDKHSPARTPAVTSPPAAPHASPTGNTNHGGFAADLSARLEKVQNDEPKEAMTSSAAAGANGWTKEQDAELLRMKNEGETWAAIMEKLGKDKADCTDRFKTVKPAGWMPPGKTKGAGKGKGKAGNEGGQGAQSDAGPAWNWENTNPAAWSNQQAAAAYGSLKQAALVLAMANKPSAPAPAPPPAPAPAPSVAAPANPTPSAAARAASLSIRAKPSSAPSVAGSNVSKAIVDAAKDSAFSQEEIVLIGKILQEDHQQIWLRMQSKFADKTGRKVPRSEFSTLVLGLGIQGFKDTGSDV</sequence>
<evidence type="ECO:0000313" key="4">
    <source>
        <dbReference type="Proteomes" id="UP000799444"/>
    </source>
</evidence>